<keyword evidence="2 4" id="KW-0802">TPR repeat</keyword>
<name>A0ABM0JQD4_APLCA</name>
<feature type="compositionally biased region" description="Low complexity" evidence="5">
    <location>
        <begin position="22"/>
        <end position="34"/>
    </location>
</feature>
<evidence type="ECO:0000313" key="7">
    <source>
        <dbReference type="RefSeq" id="XP_005099085.1"/>
    </source>
</evidence>
<feature type="repeat" description="TPR" evidence="4">
    <location>
        <begin position="185"/>
        <end position="218"/>
    </location>
</feature>
<keyword evidence="1" id="KW-0677">Repeat</keyword>
<feature type="region of interest" description="Disordered" evidence="5">
    <location>
        <begin position="447"/>
        <end position="659"/>
    </location>
</feature>
<dbReference type="SUPFAM" id="SSF48452">
    <property type="entry name" value="TPR-like"/>
    <property type="match status" value="1"/>
</dbReference>
<keyword evidence="6" id="KW-1185">Reference proteome</keyword>
<feature type="repeat" description="TPR" evidence="4">
    <location>
        <begin position="355"/>
        <end position="388"/>
    </location>
</feature>
<dbReference type="PANTHER" id="PTHR44186:SF1">
    <property type="entry name" value="BARDET-BIEDL SYNDROME 4 PROTEIN"/>
    <property type="match status" value="1"/>
</dbReference>
<proteinExistence type="inferred from homology"/>
<feature type="repeat" description="TPR" evidence="4">
    <location>
        <begin position="219"/>
        <end position="252"/>
    </location>
</feature>
<evidence type="ECO:0000256" key="3">
    <source>
        <dbReference type="ARBA" id="ARBA00023778"/>
    </source>
</evidence>
<reference evidence="7" key="1">
    <citation type="submission" date="2025-08" db="UniProtKB">
        <authorList>
            <consortium name="RefSeq"/>
        </authorList>
    </citation>
    <scope>IDENTIFICATION</scope>
</reference>
<dbReference type="Gene3D" id="1.25.40.10">
    <property type="entry name" value="Tetratricopeptide repeat domain"/>
    <property type="match status" value="3"/>
</dbReference>
<feature type="compositionally biased region" description="Polar residues" evidence="5">
    <location>
        <begin position="503"/>
        <end position="522"/>
    </location>
</feature>
<dbReference type="Pfam" id="PF13432">
    <property type="entry name" value="TPR_16"/>
    <property type="match status" value="1"/>
</dbReference>
<feature type="repeat" description="TPR" evidence="4">
    <location>
        <begin position="84"/>
        <end position="117"/>
    </location>
</feature>
<feature type="compositionally biased region" description="Acidic residues" evidence="5">
    <location>
        <begin position="635"/>
        <end position="645"/>
    </location>
</feature>
<protein>
    <submittedName>
        <fullName evidence="7">Bardet-Biedl syndrome 4 protein</fullName>
    </submittedName>
</protein>
<evidence type="ECO:0000256" key="5">
    <source>
        <dbReference type="SAM" id="MobiDB-lite"/>
    </source>
</evidence>
<accession>A0ABM0JQD4</accession>
<organism evidence="6 7">
    <name type="scientific">Aplysia californica</name>
    <name type="common">California sea hare</name>
    <dbReference type="NCBI Taxonomy" id="6500"/>
    <lineage>
        <taxon>Eukaryota</taxon>
        <taxon>Metazoa</taxon>
        <taxon>Spiralia</taxon>
        <taxon>Lophotrochozoa</taxon>
        <taxon>Mollusca</taxon>
        <taxon>Gastropoda</taxon>
        <taxon>Heterobranchia</taxon>
        <taxon>Euthyneura</taxon>
        <taxon>Tectipleura</taxon>
        <taxon>Aplysiida</taxon>
        <taxon>Aplysioidea</taxon>
        <taxon>Aplysiidae</taxon>
        <taxon>Aplysia</taxon>
    </lineage>
</organism>
<evidence type="ECO:0000256" key="1">
    <source>
        <dbReference type="ARBA" id="ARBA00022737"/>
    </source>
</evidence>
<dbReference type="SMART" id="SM00028">
    <property type="entry name" value="TPR"/>
    <property type="match status" value="8"/>
</dbReference>
<feature type="compositionally biased region" description="Polar residues" evidence="5">
    <location>
        <begin position="483"/>
        <end position="492"/>
    </location>
</feature>
<dbReference type="PROSITE" id="PS50005">
    <property type="entry name" value="TPR"/>
    <property type="match status" value="4"/>
</dbReference>
<feature type="compositionally biased region" description="Low complexity" evidence="5">
    <location>
        <begin position="592"/>
        <end position="613"/>
    </location>
</feature>
<sequence length="659" mass="72143">MADRPTEDVDQTETKVPVGSIPSDAPSLPSVAAPPSKPRPKKAPDIPVFERRNWLIHLHYVRKEFETCKNIVREQLSEAGGMCEYAVYVQGLILRQEGKIQESLDMFQTCALLNPQNAENLKQVARSLFLLARHKAAIEVYQQAAQISDKDWEVYHNLGVCHMYVREFDKAKELLRQALGFRRHEVSYIMLGKIYLLERDINSAIDIYRSAVEYSPENPDLLTTLGLLYMQVNQYQKAFESLGNAMTFDPSHTKAIMAAGSMMQNHADFDVALTKYRIAAANTPESPPLWNNIGMCFFGKKKYVAAISCLKRANYLAPFDWKILYNLGLVHLTMQQYASAFHFISAAINLKSDSAQLYMLLAVTLTHLDDVDNAEQSYEHALKMDEKDPAIFLNYGILLCNKGDCRKAANYLSRYEAIAAAQKNAGREVDPELMELAAQLGPLIQMGDMPASRPQVESSLPPPVQSSVPPSRTIPGGGEDIYSTVNRSSSYVDRTRSDLFSPEPSNMTGPASQASPAHQRQPGQMMGSHTEEEPDMMADTPLRSSLPPPPSPGPGTEEQTGEDMGIVAPPPQYGNTASPSSPKTPGSGGLGKLAPLAPLAPLGGSPGSSRSGSGFHGAKLPSIDQAPLPPTHLPEDDDDEIEEALEGGGGRSKQPAFAM</sequence>
<comment type="similarity">
    <text evidence="3">Belongs to the BBS4 family.</text>
</comment>
<evidence type="ECO:0000313" key="6">
    <source>
        <dbReference type="Proteomes" id="UP000694888"/>
    </source>
</evidence>
<dbReference type="Pfam" id="PF13181">
    <property type="entry name" value="TPR_8"/>
    <property type="match status" value="4"/>
</dbReference>
<gene>
    <name evidence="7" type="primary">LOC101856897</name>
</gene>
<dbReference type="GeneID" id="101856897"/>
<feature type="region of interest" description="Disordered" evidence="5">
    <location>
        <begin position="1"/>
        <end position="45"/>
    </location>
</feature>
<feature type="compositionally biased region" description="Low complexity" evidence="5">
    <location>
        <begin position="454"/>
        <end position="471"/>
    </location>
</feature>
<evidence type="ECO:0000256" key="2">
    <source>
        <dbReference type="ARBA" id="ARBA00022803"/>
    </source>
</evidence>
<dbReference type="InterPro" id="IPR011990">
    <property type="entry name" value="TPR-like_helical_dom_sf"/>
</dbReference>
<dbReference type="InterPro" id="IPR019734">
    <property type="entry name" value="TPR_rpt"/>
</dbReference>
<evidence type="ECO:0000256" key="4">
    <source>
        <dbReference type="PROSITE-ProRule" id="PRU00339"/>
    </source>
</evidence>
<dbReference type="Proteomes" id="UP000694888">
    <property type="component" value="Unplaced"/>
</dbReference>
<dbReference type="RefSeq" id="XP_005099085.1">
    <property type="nucleotide sequence ID" value="XM_005099028.3"/>
</dbReference>
<dbReference type="PANTHER" id="PTHR44186">
    <property type="match status" value="1"/>
</dbReference>